<dbReference type="InterPro" id="IPR001650">
    <property type="entry name" value="Helicase_C-like"/>
</dbReference>
<keyword evidence="7" id="KW-0378">Hydrolase</keyword>
<evidence type="ECO:0000256" key="1">
    <source>
        <dbReference type="ARBA" id="ARBA00001946"/>
    </source>
</evidence>
<dbReference type="EC" id="5.6.2.4" evidence="16"/>
<keyword evidence="13" id="KW-0234">DNA repair</keyword>
<reference evidence="20 21" key="1">
    <citation type="submission" date="2016-10" db="EMBL/GenBank/DDBJ databases">
        <authorList>
            <person name="de Groot N.N."/>
        </authorList>
    </citation>
    <scope>NUCLEOTIDE SEQUENCE [LARGE SCALE GENOMIC DNA]</scope>
    <source>
        <strain evidence="20 21">DSM 44778</strain>
    </source>
</reference>
<dbReference type="GO" id="GO:0005737">
    <property type="term" value="C:cytoplasm"/>
    <property type="evidence" value="ECO:0007669"/>
    <property type="project" value="TreeGrafter"/>
</dbReference>
<dbReference type="InterPro" id="IPR014001">
    <property type="entry name" value="Helicase_ATP-bd"/>
</dbReference>
<sequence>MAAIKDAERLLKQIYGYSSFRHGQRQLIESILQGKDMLGILPTGGGKSICYQIPALMLDGVTIVISPLISLMKDQVDALKQLGIPATYINSSLSFEEIQRRIRKTKEEKVKILYIAPERLESDSFLSLLQSIQVSLVAVDEAHCISQWGHDFRPSYLHIGKMIDQLPKRPIVVALTATATQLVRQDILDNLSIPPSHVLITSFQRPNLRFTVLHGLDKRDYIVNYLRQHPNQAGIIYCATRKDVDQLYTYLSNLDFCIGRYHAGMDERERDQIQEQFSFDRISVMVATNAFGMGIDKSNVRFVIHYNMPKNLENYYQEAGRAGRDGEESECILLYHPQDVHIQRYLIEQSDLIPERKQYELKKLQEMKNYCLTQQCLQQTIVHYFDDQSEETCGKCSNCQKYRQDAQVEMIDLTTEAQKIFSCIKRMREKFGLSLVARVLKGSKSQKVKQFGFDRLPTYGLMKEHTEKEIYQLCQVLAAEGYIQTVYSSSAYPVAKLTEKAIEVLKGQRKVIHRRLKTKEVALGTQSPREELFEALRKLRQEISQQEQVPPYMIFHDSTLKVMCELLPQNRQEMLKVKGMGTHKYERYGKHFLPVIQEYVQKFQLVPAQSGQKENMASHIITYQMLQQGKTLEEIANERQLHIHTIQDHLFRCDVEGFPIRWDEYIPPQYEEMIEQAIDKLGAHKLKPIKEALPEEVSYFAIKAVIARRQQMVAKK</sequence>
<proteinExistence type="inferred from homology"/>
<dbReference type="NCBIfam" id="TIGR01389">
    <property type="entry name" value="recQ"/>
    <property type="match status" value="1"/>
</dbReference>
<dbReference type="SUPFAM" id="SSF52540">
    <property type="entry name" value="P-loop containing nucleoside triphosphate hydrolases"/>
    <property type="match status" value="1"/>
</dbReference>
<evidence type="ECO:0000256" key="5">
    <source>
        <dbReference type="ARBA" id="ARBA00022741"/>
    </source>
</evidence>
<keyword evidence="21" id="KW-1185">Reference proteome</keyword>
<evidence type="ECO:0000256" key="14">
    <source>
        <dbReference type="ARBA" id="ARBA00023235"/>
    </source>
</evidence>
<keyword evidence="11" id="KW-0238">DNA-binding</keyword>
<evidence type="ECO:0000313" key="20">
    <source>
        <dbReference type="EMBL" id="SFJ50874.1"/>
    </source>
</evidence>
<dbReference type="GO" id="GO:0005524">
    <property type="term" value="F:ATP binding"/>
    <property type="evidence" value="ECO:0007669"/>
    <property type="project" value="UniProtKB-KW"/>
</dbReference>
<name>A0A1I3RWB7_9BACL</name>
<evidence type="ECO:0000313" key="21">
    <source>
        <dbReference type="Proteomes" id="UP000199545"/>
    </source>
</evidence>
<dbReference type="InterPro" id="IPR044876">
    <property type="entry name" value="HRDC_dom_sf"/>
</dbReference>
<feature type="domain" description="Helicase ATP-binding" evidence="18">
    <location>
        <begin position="28"/>
        <end position="197"/>
    </location>
</feature>
<evidence type="ECO:0000256" key="10">
    <source>
        <dbReference type="ARBA" id="ARBA00022840"/>
    </source>
</evidence>
<dbReference type="GO" id="GO:0043590">
    <property type="term" value="C:bacterial nucleoid"/>
    <property type="evidence" value="ECO:0007669"/>
    <property type="project" value="TreeGrafter"/>
</dbReference>
<gene>
    <name evidence="20" type="ORF">SAMN05421852_11165</name>
</gene>
<dbReference type="Gene3D" id="1.10.150.80">
    <property type="entry name" value="HRDC domain"/>
    <property type="match status" value="1"/>
</dbReference>
<dbReference type="OrthoDB" id="9763310at2"/>
<evidence type="ECO:0000259" key="19">
    <source>
        <dbReference type="PROSITE" id="PS51194"/>
    </source>
</evidence>
<keyword evidence="5" id="KW-0547">Nucleotide-binding</keyword>
<dbReference type="GO" id="GO:0030894">
    <property type="term" value="C:replisome"/>
    <property type="evidence" value="ECO:0007669"/>
    <property type="project" value="TreeGrafter"/>
</dbReference>
<dbReference type="SMART" id="SM00490">
    <property type="entry name" value="HELICc"/>
    <property type="match status" value="1"/>
</dbReference>
<dbReference type="Pfam" id="PF00270">
    <property type="entry name" value="DEAD"/>
    <property type="match status" value="1"/>
</dbReference>
<dbReference type="InterPro" id="IPR018982">
    <property type="entry name" value="RQC_domain"/>
</dbReference>
<keyword evidence="9" id="KW-0862">Zinc</keyword>
<dbReference type="SMART" id="SM00487">
    <property type="entry name" value="DEXDc"/>
    <property type="match status" value="1"/>
</dbReference>
<dbReference type="InterPro" id="IPR006293">
    <property type="entry name" value="DNA_helicase_ATP-dep_RecQ_bac"/>
</dbReference>
<dbReference type="GO" id="GO:0009432">
    <property type="term" value="P:SOS response"/>
    <property type="evidence" value="ECO:0007669"/>
    <property type="project" value="UniProtKB-UniRule"/>
</dbReference>
<comment type="cofactor">
    <cofactor evidence="2">
        <name>Zn(2+)</name>
        <dbReference type="ChEBI" id="CHEBI:29105"/>
    </cofactor>
</comment>
<dbReference type="CDD" id="cd17920">
    <property type="entry name" value="DEXHc_RecQ"/>
    <property type="match status" value="1"/>
</dbReference>
<dbReference type="Pfam" id="PF16124">
    <property type="entry name" value="RecQ_Zn_bind"/>
    <property type="match status" value="1"/>
</dbReference>
<comment type="catalytic activity">
    <reaction evidence="15">
        <text>Couples ATP hydrolysis with the unwinding of duplex DNA by translocating in the 3'-5' direction.</text>
        <dbReference type="EC" id="5.6.2.4"/>
    </reaction>
</comment>
<keyword evidence="14" id="KW-0413">Isomerase</keyword>
<organism evidence="20 21">
    <name type="scientific">Thermoflavimicrobium dichotomicum</name>
    <dbReference type="NCBI Taxonomy" id="46223"/>
    <lineage>
        <taxon>Bacteria</taxon>
        <taxon>Bacillati</taxon>
        <taxon>Bacillota</taxon>
        <taxon>Bacilli</taxon>
        <taxon>Bacillales</taxon>
        <taxon>Thermoactinomycetaceae</taxon>
        <taxon>Thermoflavimicrobium</taxon>
    </lineage>
</organism>
<dbReference type="GO" id="GO:0046872">
    <property type="term" value="F:metal ion binding"/>
    <property type="evidence" value="ECO:0007669"/>
    <property type="project" value="UniProtKB-KW"/>
</dbReference>
<evidence type="ECO:0000256" key="8">
    <source>
        <dbReference type="ARBA" id="ARBA00022806"/>
    </source>
</evidence>
<dbReference type="GO" id="GO:0003677">
    <property type="term" value="F:DNA binding"/>
    <property type="evidence" value="ECO:0007669"/>
    <property type="project" value="UniProtKB-KW"/>
</dbReference>
<comment type="cofactor">
    <cofactor evidence="1">
        <name>Mg(2+)</name>
        <dbReference type="ChEBI" id="CHEBI:18420"/>
    </cofactor>
</comment>
<evidence type="ECO:0000256" key="6">
    <source>
        <dbReference type="ARBA" id="ARBA00022763"/>
    </source>
</evidence>
<keyword evidence="10" id="KW-0067">ATP-binding</keyword>
<dbReference type="InterPro" id="IPR004589">
    <property type="entry name" value="DNA_helicase_ATP-dep_RecQ"/>
</dbReference>
<dbReference type="GO" id="GO:0006281">
    <property type="term" value="P:DNA repair"/>
    <property type="evidence" value="ECO:0007669"/>
    <property type="project" value="UniProtKB-KW"/>
</dbReference>
<dbReference type="NCBIfam" id="TIGR00614">
    <property type="entry name" value="recQ_fam"/>
    <property type="match status" value="1"/>
</dbReference>
<dbReference type="InterPro" id="IPR011545">
    <property type="entry name" value="DEAD/DEAH_box_helicase_dom"/>
</dbReference>
<dbReference type="SUPFAM" id="SSF46785">
    <property type="entry name" value="Winged helix' DNA-binding domain"/>
    <property type="match status" value="1"/>
</dbReference>
<evidence type="ECO:0000256" key="13">
    <source>
        <dbReference type="ARBA" id="ARBA00023204"/>
    </source>
</evidence>
<dbReference type="PROSITE" id="PS50967">
    <property type="entry name" value="HRDC"/>
    <property type="match status" value="1"/>
</dbReference>
<dbReference type="GO" id="GO:0016787">
    <property type="term" value="F:hydrolase activity"/>
    <property type="evidence" value="ECO:0007669"/>
    <property type="project" value="UniProtKB-KW"/>
</dbReference>
<dbReference type="GO" id="GO:0006260">
    <property type="term" value="P:DNA replication"/>
    <property type="evidence" value="ECO:0007669"/>
    <property type="project" value="InterPro"/>
</dbReference>
<dbReference type="InterPro" id="IPR029491">
    <property type="entry name" value="Helicase_HTH"/>
</dbReference>
<dbReference type="SMART" id="SM00341">
    <property type="entry name" value="HRDC"/>
    <property type="match status" value="1"/>
</dbReference>
<dbReference type="PROSITE" id="PS51194">
    <property type="entry name" value="HELICASE_CTER"/>
    <property type="match status" value="1"/>
</dbReference>
<evidence type="ECO:0000256" key="15">
    <source>
        <dbReference type="ARBA" id="ARBA00034617"/>
    </source>
</evidence>
<dbReference type="InterPro" id="IPR036388">
    <property type="entry name" value="WH-like_DNA-bd_sf"/>
</dbReference>
<dbReference type="STRING" id="46223.SAMN05421852_11165"/>
<evidence type="ECO:0000256" key="11">
    <source>
        <dbReference type="ARBA" id="ARBA00023125"/>
    </source>
</evidence>
<comment type="similarity">
    <text evidence="3">Belongs to the helicase family. RecQ subfamily.</text>
</comment>
<dbReference type="EMBL" id="FORR01000011">
    <property type="protein sequence ID" value="SFJ50874.1"/>
    <property type="molecule type" value="Genomic_DNA"/>
</dbReference>
<evidence type="ECO:0000256" key="3">
    <source>
        <dbReference type="ARBA" id="ARBA00005446"/>
    </source>
</evidence>
<dbReference type="PROSITE" id="PS51192">
    <property type="entry name" value="HELICASE_ATP_BIND_1"/>
    <property type="match status" value="1"/>
</dbReference>
<dbReference type="GO" id="GO:0043138">
    <property type="term" value="F:3'-5' DNA helicase activity"/>
    <property type="evidence" value="ECO:0007669"/>
    <property type="project" value="UniProtKB-EC"/>
</dbReference>
<dbReference type="InterPro" id="IPR036390">
    <property type="entry name" value="WH_DNA-bd_sf"/>
</dbReference>
<keyword evidence="12" id="KW-0233">DNA recombination</keyword>
<keyword evidence="4" id="KW-0479">Metal-binding</keyword>
<evidence type="ECO:0000256" key="4">
    <source>
        <dbReference type="ARBA" id="ARBA00022723"/>
    </source>
</evidence>
<evidence type="ECO:0000256" key="12">
    <source>
        <dbReference type="ARBA" id="ARBA00023172"/>
    </source>
</evidence>
<dbReference type="SUPFAM" id="SSF47819">
    <property type="entry name" value="HRDC-like"/>
    <property type="match status" value="1"/>
</dbReference>
<evidence type="ECO:0000259" key="17">
    <source>
        <dbReference type="PROSITE" id="PS50967"/>
    </source>
</evidence>
<dbReference type="SMART" id="SM00956">
    <property type="entry name" value="RQC"/>
    <property type="match status" value="1"/>
</dbReference>
<dbReference type="CDD" id="cd18794">
    <property type="entry name" value="SF2_C_RecQ"/>
    <property type="match status" value="1"/>
</dbReference>
<evidence type="ECO:0000256" key="16">
    <source>
        <dbReference type="NCBIfam" id="TIGR01389"/>
    </source>
</evidence>
<accession>A0A1I3RWB7</accession>
<dbReference type="GO" id="GO:0006310">
    <property type="term" value="P:DNA recombination"/>
    <property type="evidence" value="ECO:0007669"/>
    <property type="project" value="UniProtKB-UniRule"/>
</dbReference>
<keyword evidence="8 20" id="KW-0347">Helicase</keyword>
<dbReference type="FunFam" id="3.40.50.300:FF:000296">
    <property type="entry name" value="ATP-dependent DNA helicase RecQ"/>
    <property type="match status" value="1"/>
</dbReference>
<evidence type="ECO:0000256" key="7">
    <source>
        <dbReference type="ARBA" id="ARBA00022801"/>
    </source>
</evidence>
<feature type="domain" description="HRDC" evidence="17">
    <location>
        <begin position="526"/>
        <end position="606"/>
    </location>
</feature>
<feature type="domain" description="Helicase C-terminal" evidence="19">
    <location>
        <begin position="217"/>
        <end position="365"/>
    </location>
</feature>
<dbReference type="Pfam" id="PF00570">
    <property type="entry name" value="HRDC"/>
    <property type="match status" value="1"/>
</dbReference>
<protein>
    <recommendedName>
        <fullName evidence="16">DNA helicase RecQ</fullName>
        <ecNumber evidence="16">5.6.2.4</ecNumber>
    </recommendedName>
</protein>
<dbReference type="Pfam" id="PF09382">
    <property type="entry name" value="RQC"/>
    <property type="match status" value="1"/>
</dbReference>
<dbReference type="InterPro" id="IPR010997">
    <property type="entry name" value="HRDC-like_sf"/>
</dbReference>
<evidence type="ECO:0000256" key="2">
    <source>
        <dbReference type="ARBA" id="ARBA00001947"/>
    </source>
</evidence>
<evidence type="ECO:0000259" key="18">
    <source>
        <dbReference type="PROSITE" id="PS51192"/>
    </source>
</evidence>
<dbReference type="AlphaFoldDB" id="A0A1I3RWB7"/>
<dbReference type="PANTHER" id="PTHR13710:SF105">
    <property type="entry name" value="ATP-DEPENDENT DNA HELICASE Q1"/>
    <property type="match status" value="1"/>
</dbReference>
<dbReference type="FunFam" id="1.10.150.80:FF:000002">
    <property type="entry name" value="ATP-dependent DNA helicase RecQ"/>
    <property type="match status" value="1"/>
</dbReference>
<dbReference type="Pfam" id="PF00271">
    <property type="entry name" value="Helicase_C"/>
    <property type="match status" value="1"/>
</dbReference>
<dbReference type="InterPro" id="IPR032284">
    <property type="entry name" value="RecQ_Zn-bd"/>
</dbReference>
<dbReference type="RefSeq" id="WP_093230523.1">
    <property type="nucleotide sequence ID" value="NZ_FORR01000011.1"/>
</dbReference>
<dbReference type="GO" id="GO:0009378">
    <property type="term" value="F:four-way junction helicase activity"/>
    <property type="evidence" value="ECO:0007669"/>
    <property type="project" value="TreeGrafter"/>
</dbReference>
<dbReference type="InterPro" id="IPR002121">
    <property type="entry name" value="HRDC_dom"/>
</dbReference>
<dbReference type="InterPro" id="IPR027417">
    <property type="entry name" value="P-loop_NTPase"/>
</dbReference>
<dbReference type="PANTHER" id="PTHR13710">
    <property type="entry name" value="DNA HELICASE RECQ FAMILY MEMBER"/>
    <property type="match status" value="1"/>
</dbReference>
<keyword evidence="6" id="KW-0227">DNA damage</keyword>
<evidence type="ECO:0000256" key="9">
    <source>
        <dbReference type="ARBA" id="ARBA00022833"/>
    </source>
</evidence>
<dbReference type="Gene3D" id="3.40.50.300">
    <property type="entry name" value="P-loop containing nucleotide triphosphate hydrolases"/>
    <property type="match status" value="2"/>
</dbReference>
<dbReference type="Proteomes" id="UP000199545">
    <property type="component" value="Unassembled WGS sequence"/>
</dbReference>
<dbReference type="Pfam" id="PF14493">
    <property type="entry name" value="HTH_40"/>
    <property type="match status" value="1"/>
</dbReference>
<dbReference type="Gene3D" id="1.10.10.10">
    <property type="entry name" value="Winged helix-like DNA-binding domain superfamily/Winged helix DNA-binding domain"/>
    <property type="match status" value="1"/>
</dbReference>